<feature type="domain" description="Penicillin binding protein A dimerisation" evidence="3">
    <location>
        <begin position="54"/>
        <end position="137"/>
    </location>
</feature>
<evidence type="ECO:0000256" key="1">
    <source>
        <dbReference type="SAM" id="MobiDB-lite"/>
    </source>
</evidence>
<dbReference type="InterPro" id="IPR054120">
    <property type="entry name" value="PBPA_dimer"/>
</dbReference>
<keyword evidence="5" id="KW-1185">Reference proteome</keyword>
<reference evidence="4 5" key="1">
    <citation type="submission" date="2020-06" db="EMBL/GenBank/DDBJ databases">
        <title>Actinomadura xiongansis sp. nov., isolated from soil of Baiyangdian.</title>
        <authorList>
            <person name="Zhang X."/>
        </authorList>
    </citation>
    <scope>NUCLEOTIDE SEQUENCE [LARGE SCALE GENOMIC DNA]</scope>
    <source>
        <strain evidence="4 5">HBUM206468</strain>
    </source>
</reference>
<evidence type="ECO:0000313" key="4">
    <source>
        <dbReference type="EMBL" id="MBC6468480.1"/>
    </source>
</evidence>
<comment type="caution">
    <text evidence="4">The sequence shown here is derived from an EMBL/GenBank/DDBJ whole genome shotgun (WGS) entry which is preliminary data.</text>
</comment>
<evidence type="ECO:0000313" key="5">
    <source>
        <dbReference type="Proteomes" id="UP000805614"/>
    </source>
</evidence>
<organism evidence="4 5">
    <name type="scientific">Actinomadura alba</name>
    <dbReference type="NCBI Taxonomy" id="406431"/>
    <lineage>
        <taxon>Bacteria</taxon>
        <taxon>Bacillati</taxon>
        <taxon>Actinomycetota</taxon>
        <taxon>Actinomycetes</taxon>
        <taxon>Streptosporangiales</taxon>
        <taxon>Thermomonosporaceae</taxon>
        <taxon>Actinomadura</taxon>
    </lineage>
</organism>
<gene>
    <name evidence="4" type="ORF">HKK74_23720</name>
</gene>
<dbReference type="RefSeq" id="WP_187245528.1">
    <property type="nucleotide sequence ID" value="NZ_BAAAOK010000014.1"/>
</dbReference>
<dbReference type="Pfam" id="PF00905">
    <property type="entry name" value="Transpeptidase"/>
    <property type="match status" value="1"/>
</dbReference>
<dbReference type="Gene3D" id="3.40.710.10">
    <property type="entry name" value="DD-peptidase/beta-lactamase superfamily"/>
    <property type="match status" value="1"/>
</dbReference>
<name>A0ABR7LUP3_9ACTN</name>
<dbReference type="Pfam" id="PF21922">
    <property type="entry name" value="PBP_dimer_2"/>
    <property type="match status" value="1"/>
</dbReference>
<dbReference type="EMBL" id="JABVEC010000019">
    <property type="protein sequence ID" value="MBC6468480.1"/>
    <property type="molecule type" value="Genomic_DNA"/>
</dbReference>
<protein>
    <submittedName>
        <fullName evidence="4">Penicillin-binding protein 2</fullName>
    </submittedName>
</protein>
<dbReference type="Gene3D" id="3.90.1310.10">
    <property type="entry name" value="Penicillin-binding protein 2a (Domain 2)"/>
    <property type="match status" value="1"/>
</dbReference>
<feature type="region of interest" description="Disordered" evidence="1">
    <location>
        <begin position="321"/>
        <end position="340"/>
    </location>
</feature>
<accession>A0ABR7LUP3</accession>
<proteinExistence type="predicted"/>
<dbReference type="InterPro" id="IPR050515">
    <property type="entry name" value="Beta-lactam/transpept"/>
</dbReference>
<dbReference type="Proteomes" id="UP000805614">
    <property type="component" value="Unassembled WGS sequence"/>
</dbReference>
<dbReference type="PANTHER" id="PTHR30627">
    <property type="entry name" value="PEPTIDOGLYCAN D,D-TRANSPEPTIDASE"/>
    <property type="match status" value="1"/>
</dbReference>
<dbReference type="SUPFAM" id="SSF56601">
    <property type="entry name" value="beta-lactamase/transpeptidase-like"/>
    <property type="match status" value="1"/>
</dbReference>
<dbReference type="PANTHER" id="PTHR30627:SF24">
    <property type="entry name" value="PENICILLIN-BINDING PROTEIN 4B"/>
    <property type="match status" value="1"/>
</dbReference>
<evidence type="ECO:0000259" key="2">
    <source>
        <dbReference type="Pfam" id="PF00905"/>
    </source>
</evidence>
<dbReference type="InterPro" id="IPR012338">
    <property type="entry name" value="Beta-lactam/transpept-like"/>
</dbReference>
<sequence length="486" mass="51833">MDLDKPLRRVSIFALLLILALMINVNYIQGSEAENLRNDKLNSRQYADVFNRDRGSIIAGSETLASSKESGKSNPKYQRDYKEGLIFSPVTGFFSSNGGQSGLEVAYSSLLDGQDKRLTAKRWFDSFIGKPTKGANVVTTIDPRAQRAAYNALKGTTDRRAAAVVMDIKTGALKVVASYPSFDPERIAPQTGEKGSKELQRLDKADFKPLVNKALNETFPPGSSFKTVVAAIEMTEKGLNLNSTVRTDPLILPETGRRLPNSHEGGACKQTAPLISAFAESCNTTFGRMALDMKAATLNSGAAKFGFGKKIPVEPDLLSAESDVPTKEPTGQPLGGDNLGRSGIGQANVRATPLQMAMVAAAVANKGKIMKPYLVDKVRADDQSELYSANPQEFAQAMSSGVADDLKQMMLAVVTTGTATNLQGRNIAGKTGTAETGIGSLNSRWFVGYSPVESPRYAFAVVTEGPGSAATNAGNLAATIMSAVRR</sequence>
<evidence type="ECO:0000259" key="3">
    <source>
        <dbReference type="Pfam" id="PF21922"/>
    </source>
</evidence>
<feature type="domain" description="Penicillin-binding protein transpeptidase" evidence="2">
    <location>
        <begin position="162"/>
        <end position="481"/>
    </location>
</feature>
<dbReference type="InterPro" id="IPR001460">
    <property type="entry name" value="PCN-bd_Tpept"/>
</dbReference>